<dbReference type="RefSeq" id="WP_187254481.1">
    <property type="nucleotide sequence ID" value="NZ_CP144914.1"/>
</dbReference>
<keyword evidence="1" id="KW-0540">Nuclease</keyword>
<dbReference type="InterPro" id="IPR036397">
    <property type="entry name" value="RNaseH_sf"/>
</dbReference>
<sequence>MNFTAIDFETASSEKGSACAVGLVRVDNSEVKEEVYSLIKPASPYFDPACVRVHGLTWEDVRTAPTFADLWPQLKPLLSGRLILAHNASFDLKVLKSALDAYDLPYPEASYNCTVQIAKKTWPEFYNYKLSTIAYELDISFKHHHALEDAQAAAEIMLRAEEIHNAFDEATFLKRLRMSNGSLFPGLSTTPGANQKRKKLALSAESEKKEAF</sequence>
<dbReference type="CDD" id="cd06130">
    <property type="entry name" value="DNA_pol_III_epsilon_like"/>
    <property type="match status" value="1"/>
</dbReference>
<dbReference type="Gene3D" id="3.30.420.10">
    <property type="entry name" value="Ribonuclease H-like superfamily/Ribonuclease H"/>
    <property type="match status" value="1"/>
</dbReference>
<keyword evidence="2 6" id="KW-0378">Hydrolase</keyword>
<evidence type="ECO:0000256" key="1">
    <source>
        <dbReference type="ARBA" id="ARBA00022722"/>
    </source>
</evidence>
<evidence type="ECO:0000256" key="2">
    <source>
        <dbReference type="ARBA" id="ARBA00022801"/>
    </source>
</evidence>
<dbReference type="KEGG" id="ahal:FTX54_006400"/>
<dbReference type="Proteomes" id="UP000321816">
    <property type="component" value="Chromosome"/>
</dbReference>
<evidence type="ECO:0000313" key="6">
    <source>
        <dbReference type="EMBL" id="WWD81176.1"/>
    </source>
</evidence>
<keyword evidence="7" id="KW-1185">Reference proteome</keyword>
<dbReference type="GO" id="GO:0003676">
    <property type="term" value="F:nucleic acid binding"/>
    <property type="evidence" value="ECO:0007669"/>
    <property type="project" value="InterPro"/>
</dbReference>
<dbReference type="InterPro" id="IPR013520">
    <property type="entry name" value="Ribonucl_H"/>
</dbReference>
<evidence type="ECO:0000259" key="5">
    <source>
        <dbReference type="SMART" id="SM00479"/>
    </source>
</evidence>
<feature type="region of interest" description="Disordered" evidence="4">
    <location>
        <begin position="187"/>
        <end position="212"/>
    </location>
</feature>
<evidence type="ECO:0000256" key="4">
    <source>
        <dbReference type="SAM" id="MobiDB-lite"/>
    </source>
</evidence>
<dbReference type="EMBL" id="CP144914">
    <property type="protein sequence ID" value="WWD81176.1"/>
    <property type="molecule type" value="Genomic_DNA"/>
</dbReference>
<dbReference type="PANTHER" id="PTHR30231:SF42">
    <property type="entry name" value="EXONUCLEASE"/>
    <property type="match status" value="1"/>
</dbReference>
<dbReference type="GO" id="GO:0005829">
    <property type="term" value="C:cytosol"/>
    <property type="evidence" value="ECO:0007669"/>
    <property type="project" value="TreeGrafter"/>
</dbReference>
<evidence type="ECO:0000256" key="3">
    <source>
        <dbReference type="ARBA" id="ARBA00022839"/>
    </source>
</evidence>
<name>A0AAJ8N3P4_9BACI</name>
<dbReference type="GO" id="GO:0008408">
    <property type="term" value="F:3'-5' exonuclease activity"/>
    <property type="evidence" value="ECO:0007669"/>
    <property type="project" value="TreeGrafter"/>
</dbReference>
<dbReference type="PANTHER" id="PTHR30231">
    <property type="entry name" value="DNA POLYMERASE III SUBUNIT EPSILON"/>
    <property type="match status" value="1"/>
</dbReference>
<feature type="domain" description="Exonuclease" evidence="5">
    <location>
        <begin position="2"/>
        <end position="166"/>
    </location>
</feature>
<proteinExistence type="predicted"/>
<reference evidence="6 7" key="1">
    <citation type="submission" date="2024-01" db="EMBL/GenBank/DDBJ databases">
        <title>Complete Genome Sequence of Alkalicoccus halolimnae BZ-SZ-XJ29T, a Moderately Halophilic Bacterium Isolated from a Salt Lake.</title>
        <authorList>
            <person name="Zhao B."/>
        </authorList>
    </citation>
    <scope>NUCLEOTIDE SEQUENCE [LARGE SCALE GENOMIC DNA]</scope>
    <source>
        <strain evidence="6 7">BZ-SZ-XJ29</strain>
    </source>
</reference>
<evidence type="ECO:0000313" key="7">
    <source>
        <dbReference type="Proteomes" id="UP000321816"/>
    </source>
</evidence>
<dbReference type="InterPro" id="IPR012337">
    <property type="entry name" value="RNaseH-like_sf"/>
</dbReference>
<dbReference type="EC" id="3.1.-.-" evidence="6"/>
<protein>
    <submittedName>
        <fullName evidence="6">3'-5' exonuclease</fullName>
        <ecNumber evidence="6">3.1.-.-</ecNumber>
    </submittedName>
</protein>
<keyword evidence="3 6" id="KW-0269">Exonuclease</keyword>
<dbReference type="SMART" id="SM00479">
    <property type="entry name" value="EXOIII"/>
    <property type="match status" value="1"/>
</dbReference>
<gene>
    <name evidence="6" type="ORF">FTX54_006400</name>
</gene>
<dbReference type="AlphaFoldDB" id="A0AAJ8N3P4"/>
<dbReference type="Pfam" id="PF00929">
    <property type="entry name" value="RNase_T"/>
    <property type="match status" value="1"/>
</dbReference>
<dbReference type="FunFam" id="3.30.420.10:FF:000045">
    <property type="entry name" value="3'-5' exonuclease DinG"/>
    <property type="match status" value="1"/>
</dbReference>
<accession>A0AAJ8N3P4</accession>
<organism evidence="6 7">
    <name type="scientific">Alkalicoccus halolimnae</name>
    <dbReference type="NCBI Taxonomy" id="1667239"/>
    <lineage>
        <taxon>Bacteria</taxon>
        <taxon>Bacillati</taxon>
        <taxon>Bacillota</taxon>
        <taxon>Bacilli</taxon>
        <taxon>Bacillales</taxon>
        <taxon>Bacillaceae</taxon>
        <taxon>Alkalicoccus</taxon>
    </lineage>
</organism>
<dbReference type="SUPFAM" id="SSF53098">
    <property type="entry name" value="Ribonuclease H-like"/>
    <property type="match status" value="1"/>
</dbReference>